<dbReference type="InterPro" id="IPR000209">
    <property type="entry name" value="Peptidase_S8/S53_dom"/>
</dbReference>
<gene>
    <name evidence="7" type="ORF">GCM10007276_34870</name>
</gene>
<dbReference type="Pfam" id="PF00082">
    <property type="entry name" value="Peptidase_S8"/>
    <property type="match status" value="1"/>
</dbReference>
<feature type="domain" description="Peptidase S8/S53" evidence="6">
    <location>
        <begin position="119"/>
        <end position="360"/>
    </location>
</feature>
<dbReference type="PANTHER" id="PTHR43806:SF11">
    <property type="entry name" value="CEREVISIN-RELATED"/>
    <property type="match status" value="1"/>
</dbReference>
<keyword evidence="4 5" id="KW-0720">Serine protease</keyword>
<reference evidence="7" key="2">
    <citation type="submission" date="2020-09" db="EMBL/GenBank/DDBJ databases">
        <authorList>
            <person name="Sun Q."/>
            <person name="Sedlacek I."/>
        </authorList>
    </citation>
    <scope>NUCLEOTIDE SEQUENCE</scope>
    <source>
        <strain evidence="7">CCM 7684</strain>
    </source>
</reference>
<dbReference type="InterPro" id="IPR036852">
    <property type="entry name" value="Peptidase_S8/S53_dom_sf"/>
</dbReference>
<feature type="active site" description="Charge relay system" evidence="5">
    <location>
        <position position="312"/>
    </location>
</feature>
<keyword evidence="3 5" id="KW-0378">Hydrolase</keyword>
<organism evidence="7 8">
    <name type="scientific">Agaricicola taiwanensis</name>
    <dbReference type="NCBI Taxonomy" id="591372"/>
    <lineage>
        <taxon>Bacteria</taxon>
        <taxon>Pseudomonadati</taxon>
        <taxon>Pseudomonadota</taxon>
        <taxon>Alphaproteobacteria</taxon>
        <taxon>Rhodobacterales</taxon>
        <taxon>Paracoccaceae</taxon>
        <taxon>Agaricicola</taxon>
    </lineage>
</organism>
<dbReference type="PANTHER" id="PTHR43806">
    <property type="entry name" value="PEPTIDASE S8"/>
    <property type="match status" value="1"/>
</dbReference>
<dbReference type="InterPro" id="IPR023828">
    <property type="entry name" value="Peptidase_S8_Ser-AS"/>
</dbReference>
<evidence type="ECO:0000313" key="8">
    <source>
        <dbReference type="Proteomes" id="UP000602745"/>
    </source>
</evidence>
<dbReference type="GO" id="GO:0006508">
    <property type="term" value="P:proteolysis"/>
    <property type="evidence" value="ECO:0007669"/>
    <property type="project" value="UniProtKB-KW"/>
</dbReference>
<dbReference type="PROSITE" id="PS00138">
    <property type="entry name" value="SUBTILASE_SER"/>
    <property type="match status" value="1"/>
</dbReference>
<evidence type="ECO:0000256" key="2">
    <source>
        <dbReference type="ARBA" id="ARBA00022670"/>
    </source>
</evidence>
<comment type="similarity">
    <text evidence="1 5">Belongs to the peptidase S8 family.</text>
</comment>
<dbReference type="Proteomes" id="UP000602745">
    <property type="component" value="Unassembled WGS sequence"/>
</dbReference>
<dbReference type="InterPro" id="IPR015500">
    <property type="entry name" value="Peptidase_S8_subtilisin-rel"/>
</dbReference>
<comment type="caution">
    <text evidence="7">The sequence shown here is derived from an EMBL/GenBank/DDBJ whole genome shotgun (WGS) entry which is preliminary data.</text>
</comment>
<dbReference type="GO" id="GO:0004252">
    <property type="term" value="F:serine-type endopeptidase activity"/>
    <property type="evidence" value="ECO:0007669"/>
    <property type="project" value="UniProtKB-UniRule"/>
</dbReference>
<dbReference type="EMBL" id="BMCP01000008">
    <property type="protein sequence ID" value="GGE54929.1"/>
    <property type="molecule type" value="Genomic_DNA"/>
</dbReference>
<dbReference type="AlphaFoldDB" id="A0A8J2YMZ4"/>
<feature type="active site" description="Charge relay system" evidence="5">
    <location>
        <position position="159"/>
    </location>
</feature>
<feature type="active site" description="Charge relay system" evidence="5">
    <location>
        <position position="124"/>
    </location>
</feature>
<dbReference type="CDD" id="cd05561">
    <property type="entry name" value="Peptidases_S8_4"/>
    <property type="match status" value="1"/>
</dbReference>
<name>A0A8J2YMZ4_9RHOB</name>
<evidence type="ECO:0000313" key="7">
    <source>
        <dbReference type="EMBL" id="GGE54929.1"/>
    </source>
</evidence>
<sequence>MSAAAPAPQSAPAPQRATNELVAAGLTPANLAELKASGFRVKAGASASDVVTLEVPRGVSLADARLAVGRVNASAASDFNHFYYTDGGPNPGCTEGQCAPQQMIGWTAPDVAACGPLPTIGMVDTAIDLENEALKGQAIETLVPEGLVRGRDGARDTSHGTAVAAIIAGRADSSTPGLLPGARILAVDVFQPADAQRSRTDVTGLTKAIELLVSRGVKIINLSLSGPDNEVLRRVIEKAQDAGVIFIAAAGNGGPGAKPAYPAAYDRVIAVTAVDADMKAYARASRGSYVDVAAPGVGIKAAGSAEPRSGTSYATPFVAAAVTLLRASAPEAEVEDFHPALFIRARDLGPVGRDPVYGWGLLQTPDCGTPAAPLTVSTSQDDRSIATVE</sequence>
<proteinExistence type="inferred from homology"/>
<accession>A0A8J2YMZ4</accession>
<dbReference type="Gene3D" id="3.40.50.200">
    <property type="entry name" value="Peptidase S8/S53 domain"/>
    <property type="match status" value="1"/>
</dbReference>
<dbReference type="SUPFAM" id="SSF52743">
    <property type="entry name" value="Subtilisin-like"/>
    <property type="match status" value="1"/>
</dbReference>
<reference evidence="7" key="1">
    <citation type="journal article" date="2014" name="Int. J. Syst. Evol. Microbiol.">
        <title>Complete genome sequence of Corynebacterium casei LMG S-19264T (=DSM 44701T), isolated from a smear-ripened cheese.</title>
        <authorList>
            <consortium name="US DOE Joint Genome Institute (JGI-PGF)"/>
            <person name="Walter F."/>
            <person name="Albersmeier A."/>
            <person name="Kalinowski J."/>
            <person name="Ruckert C."/>
        </authorList>
    </citation>
    <scope>NUCLEOTIDE SEQUENCE</scope>
    <source>
        <strain evidence="7">CCM 7684</strain>
    </source>
</reference>
<dbReference type="InterPro" id="IPR050131">
    <property type="entry name" value="Peptidase_S8_subtilisin-like"/>
</dbReference>
<dbReference type="PRINTS" id="PR00723">
    <property type="entry name" value="SUBTILISIN"/>
</dbReference>
<evidence type="ECO:0000256" key="4">
    <source>
        <dbReference type="ARBA" id="ARBA00022825"/>
    </source>
</evidence>
<evidence type="ECO:0000256" key="3">
    <source>
        <dbReference type="ARBA" id="ARBA00022801"/>
    </source>
</evidence>
<evidence type="ECO:0000256" key="5">
    <source>
        <dbReference type="PROSITE-ProRule" id="PRU01240"/>
    </source>
</evidence>
<keyword evidence="8" id="KW-1185">Reference proteome</keyword>
<protein>
    <submittedName>
        <fullName evidence="7">Protease</fullName>
    </submittedName>
</protein>
<dbReference type="PROSITE" id="PS51892">
    <property type="entry name" value="SUBTILASE"/>
    <property type="match status" value="1"/>
</dbReference>
<evidence type="ECO:0000256" key="1">
    <source>
        <dbReference type="ARBA" id="ARBA00011073"/>
    </source>
</evidence>
<evidence type="ECO:0000259" key="6">
    <source>
        <dbReference type="Pfam" id="PF00082"/>
    </source>
</evidence>
<keyword evidence="2 5" id="KW-0645">Protease</keyword>